<name>A0A2U2J4Z7_9SPHN</name>
<dbReference type="EMBL" id="QFFF01000001">
    <property type="protein sequence ID" value="PWG03420.1"/>
    <property type="molecule type" value="Genomic_DNA"/>
</dbReference>
<keyword evidence="1" id="KW-0472">Membrane</keyword>
<dbReference type="RefSeq" id="WP_109271558.1">
    <property type="nucleotide sequence ID" value="NZ_QFFF01000001.1"/>
</dbReference>
<reference evidence="2 3" key="1">
    <citation type="submission" date="2018-05" db="EMBL/GenBank/DDBJ databases">
        <title>Genome of Sphingosinicella humi QZX222.</title>
        <authorList>
            <person name="Qiao Z."/>
            <person name="Wang G."/>
        </authorList>
    </citation>
    <scope>NUCLEOTIDE SEQUENCE [LARGE SCALE GENOMIC DNA]</scope>
    <source>
        <strain evidence="2 3">QZX222</strain>
    </source>
</reference>
<dbReference type="AlphaFoldDB" id="A0A2U2J4Z7"/>
<dbReference type="Proteomes" id="UP000245916">
    <property type="component" value="Unassembled WGS sequence"/>
</dbReference>
<feature type="transmembrane region" description="Helical" evidence="1">
    <location>
        <begin position="6"/>
        <end position="27"/>
    </location>
</feature>
<evidence type="ECO:0000256" key="1">
    <source>
        <dbReference type="SAM" id="Phobius"/>
    </source>
</evidence>
<keyword evidence="1" id="KW-0812">Transmembrane</keyword>
<keyword evidence="3" id="KW-1185">Reference proteome</keyword>
<comment type="caution">
    <text evidence="2">The sequence shown here is derived from an EMBL/GenBank/DDBJ whole genome shotgun (WGS) entry which is preliminary data.</text>
</comment>
<proteinExistence type="predicted"/>
<sequence length="71" mass="8054">MVYLFMGMLLLTVAAIAGAHFGLMWLFREDGEASDRPVLRPASRDAGIWRAFVLWRRGKPPLIADRANPKR</sequence>
<keyword evidence="1" id="KW-1133">Transmembrane helix</keyword>
<accession>A0A2U2J4Z7</accession>
<gene>
    <name evidence="2" type="ORF">DF286_11480</name>
</gene>
<organism evidence="2 3">
    <name type="scientific">Allosphingosinicella humi</name>
    <dbReference type="NCBI Taxonomy" id="2068657"/>
    <lineage>
        <taxon>Bacteria</taxon>
        <taxon>Pseudomonadati</taxon>
        <taxon>Pseudomonadota</taxon>
        <taxon>Alphaproteobacteria</taxon>
        <taxon>Sphingomonadales</taxon>
        <taxon>Sphingomonadaceae</taxon>
        <taxon>Allosphingosinicella</taxon>
    </lineage>
</organism>
<protein>
    <submittedName>
        <fullName evidence="2">Uncharacterized protein</fullName>
    </submittedName>
</protein>
<evidence type="ECO:0000313" key="2">
    <source>
        <dbReference type="EMBL" id="PWG03420.1"/>
    </source>
</evidence>
<evidence type="ECO:0000313" key="3">
    <source>
        <dbReference type="Proteomes" id="UP000245916"/>
    </source>
</evidence>